<reference evidence="3 4" key="1">
    <citation type="submission" date="2013-03" db="EMBL/GenBank/DDBJ databases">
        <authorList>
            <person name="Warren W."/>
            <person name="Wilson R.K."/>
        </authorList>
    </citation>
    <scope>NUCLEOTIDE SEQUENCE</scope>
</reference>
<feature type="region of interest" description="Disordered" evidence="1">
    <location>
        <begin position="446"/>
        <end position="934"/>
    </location>
</feature>
<feature type="compositionally biased region" description="Low complexity" evidence="1">
    <location>
        <begin position="302"/>
        <end position="325"/>
    </location>
</feature>
<proteinExistence type="predicted"/>
<accession>A0A7N9D066</accession>
<feature type="compositionally biased region" description="Acidic residues" evidence="1">
    <location>
        <begin position="1397"/>
        <end position="1410"/>
    </location>
</feature>
<dbReference type="SMART" id="SM00667">
    <property type="entry name" value="LisH"/>
    <property type="match status" value="1"/>
</dbReference>
<dbReference type="Proteomes" id="UP000233100">
    <property type="component" value="Chromosome 6"/>
</dbReference>
<dbReference type="GeneTree" id="ENSGT00730000111382"/>
<feature type="compositionally biased region" description="Acidic residues" evidence="1">
    <location>
        <begin position="833"/>
        <end position="847"/>
    </location>
</feature>
<dbReference type="GO" id="GO:0014029">
    <property type="term" value="P:neural crest formation"/>
    <property type="evidence" value="ECO:0007669"/>
    <property type="project" value="Ensembl"/>
</dbReference>
<feature type="region of interest" description="Disordered" evidence="1">
    <location>
        <begin position="978"/>
        <end position="1029"/>
    </location>
</feature>
<keyword evidence="4" id="KW-1185">Reference proteome</keyword>
<dbReference type="PRINTS" id="PR01503">
    <property type="entry name" value="TREACLE"/>
</dbReference>
<feature type="compositionally biased region" description="Acidic residues" evidence="1">
    <location>
        <begin position="682"/>
        <end position="691"/>
    </location>
</feature>
<feature type="region of interest" description="Disordered" evidence="1">
    <location>
        <begin position="1044"/>
        <end position="1503"/>
    </location>
</feature>
<reference evidence="3" key="2">
    <citation type="submission" date="2025-08" db="UniProtKB">
        <authorList>
            <consortium name="Ensembl"/>
        </authorList>
    </citation>
    <scope>IDENTIFICATION</scope>
</reference>
<feature type="region of interest" description="Disordered" evidence="1">
    <location>
        <begin position="1538"/>
        <end position="1664"/>
    </location>
</feature>
<name>A0A7N9D066_MACFA</name>
<feature type="compositionally biased region" description="Polar residues" evidence="1">
    <location>
        <begin position="1127"/>
        <end position="1137"/>
    </location>
</feature>
<feature type="compositionally biased region" description="Acidic residues" evidence="1">
    <location>
        <begin position="620"/>
        <end position="634"/>
    </location>
</feature>
<evidence type="ECO:0000259" key="2">
    <source>
        <dbReference type="Pfam" id="PF03546"/>
    </source>
</evidence>
<dbReference type="GO" id="GO:0005654">
    <property type="term" value="C:nucleoplasm"/>
    <property type="evidence" value="ECO:0007669"/>
    <property type="project" value="Ensembl"/>
</dbReference>
<feature type="region of interest" description="Disordered" evidence="1">
    <location>
        <begin position="57"/>
        <end position="396"/>
    </location>
</feature>
<reference evidence="3" key="3">
    <citation type="submission" date="2025-09" db="UniProtKB">
        <authorList>
            <consortium name="Ensembl"/>
        </authorList>
    </citation>
    <scope>IDENTIFICATION</scope>
</reference>
<feature type="compositionally biased region" description="Basic and acidic residues" evidence="1">
    <location>
        <begin position="1539"/>
        <end position="1559"/>
    </location>
</feature>
<gene>
    <name evidence="3" type="primary">TCOF1</name>
</gene>
<feature type="compositionally biased region" description="Basic and acidic residues" evidence="1">
    <location>
        <begin position="1628"/>
        <end position="1637"/>
    </location>
</feature>
<feature type="compositionally biased region" description="Acidic residues" evidence="1">
    <location>
        <begin position="1000"/>
        <end position="1018"/>
    </location>
</feature>
<feature type="domain" description="Treacle protein" evidence="2">
    <location>
        <begin position="1056"/>
        <end position="1156"/>
    </location>
</feature>
<feature type="compositionally biased region" description="Low complexity" evidence="1">
    <location>
        <begin position="692"/>
        <end position="710"/>
    </location>
</feature>
<feature type="compositionally biased region" description="Basic and acidic residues" evidence="1">
    <location>
        <begin position="1259"/>
        <end position="1270"/>
    </location>
</feature>
<dbReference type="Ensembl" id="ENSMFAT00000085771.1">
    <property type="protein sequence ID" value="ENSMFAP00000058613.1"/>
    <property type="gene ID" value="ENSMFAG00000041830.2"/>
</dbReference>
<feature type="compositionally biased region" description="Polar residues" evidence="1">
    <location>
        <begin position="1322"/>
        <end position="1335"/>
    </location>
</feature>
<feature type="compositionally biased region" description="Polar residues" evidence="1">
    <location>
        <begin position="373"/>
        <end position="387"/>
    </location>
</feature>
<protein>
    <submittedName>
        <fullName evidence="3">Treacle ribosome biosis factor 1</fullName>
    </submittedName>
</protein>
<feature type="compositionally biased region" description="Acidic residues" evidence="1">
    <location>
        <begin position="768"/>
        <end position="777"/>
    </location>
</feature>
<sequence length="1664" mass="170899">MAEARKRRELLPLIYHHLLRAGYVRAAREVKEQSGQKCFLAQPVTLLDIYTHWQQTSELGRKRKAEEDAALQAKKTRVSDPISTSESSEEEGEAEAETAKATPRLASTNSSVLGADLPSSLKEKAKAETEKAGKTGNSMPHPATGKTVTNLLSGKSPRKSAEPSANTTLVSETEEEGSVPAFGAAAKPGMVSAGQADSSSEDTSSSSDETDVEGKPSVKPAQVKASSVSTKESPARKAAPAPGKVGDVTPQVRGGALPPAKRAKKPEEESESSEEGSESEEEAPAGTPSQVKTSEKILQVRAASTAAKGTPGKGATPAPPGKAGAVAFQTKAGKPEEDSESSSEESSDSEEETPAAKALLQVKPEEGDPMQSGPPQKASQDLFSHSVSEPGACLRPQPLTPLSLCGVICPIWSSLPGVLCLLTHPSPGLSPLILFLQAKASGKTPQVGAASAPAKESPRKGAAPAPPGKTGPAVAKAQTGKQEEDSQSSSEESDSEEEAPVQTKPSGKTSQVRAASASAKESPRKGAAPAPPRKTGPAATQAQAGKQEEDSGSSSEESDSDREAPAAMNAAQVKPLGKNPQVKPASTMGTGPLGKGPGPVLPGKAGPTTPSAQVGKWEDSDSSSEESSDSDDGEVPTAVAPAQEKSLGKVFQAKPASGPAKGPPQKAGPVAIQVKAEKPMEDSESSEESSDSADSAETPAAMTAAQAKPALKIPQTKACPKKTNTASAKVTPVRVGTQAPWKAGTVTSPVGSSPAVAGGTQRPAEDSSSSEESDSEEEKTGPAVTMGQAKSVGKGLQVKAASVPVKGSLGQGTAPVLPGKTGPTVTQVKAEMQEDSESSEEESDSEEAAAPSAQVKTSVKKTQAKANPAAVRASPAKGTISAPGKVVTAAAQAKQRSPAKAGGARSHRRCGGLEQRGGPLTEPSLEKAPAWAGHPPRVVPWWKVGPERNHFRLQSCYPPAIQAKPPVRNLQNSTVLVRGPASVPPVGKAVAAAAQVQTGPEEDSGSSEEESDSEEETETPAQVRGREWRTSPTWDVTLLPHPALVSSHVHPPGSLPSSCFSLQAKPSEKTPQVRAALAPAKESPRKGAAPAPPGKTGPSATQAGKQDGSGSSSEESNSDEEAPAAATSAQKDSNSKPARSKTLAPAPPEGNTEGSSESSEEELPLTQVIKPPLIFVDPNRSPAGPAATPVQAQAASTPRKSRASESTARSSSSESEDEDVIPATQCLTPGIRTNVVTVPTAHPRIAPKASMTGASSSKESSRISDGKKQEGPATQVSKKNPASLPLTQAALKVLAQKASEAQPPVARTQRSRGADSAVGTLPATSPQSTPVQAKGTNKLRKPKLPEGQQATKAPGSSDDSEDSSNSSSGSEEDAEGPQVAKSAHTLVGPTPSRTETLVEETAAESSEDDVVAPSQSLLSGYVTPGLTPANSQASKATPKPYSSPSVSSTLAAKGDPDGKQEAKPQQAAGMLSPKTGGKEAVSGTTPQKSRKPKKGAGNPQASTLALQSNITQCLLGQPWPLNEAQVQASVVKVLTELLEQERKKVVDATKESSRKGWESRKRKLSGDQPAARTPRSKKKKKLGAGEGGEAFVSPEKTSTTSKGKAKRDKASDDVKEKKGKGSLGSQGAKDEPEKELQKGIGKVEGGDQSNPKSKKEKKKSDKSE</sequence>
<dbReference type="GO" id="GO:0003723">
    <property type="term" value="F:RNA binding"/>
    <property type="evidence" value="ECO:0007669"/>
    <property type="project" value="TreeGrafter"/>
</dbReference>
<dbReference type="PROSITE" id="PS50896">
    <property type="entry name" value="LISH"/>
    <property type="match status" value="1"/>
</dbReference>
<evidence type="ECO:0000256" key="1">
    <source>
        <dbReference type="SAM" id="MobiDB-lite"/>
    </source>
</evidence>
<dbReference type="GO" id="GO:0014032">
    <property type="term" value="P:neural crest cell development"/>
    <property type="evidence" value="ECO:0007669"/>
    <property type="project" value="Ensembl"/>
</dbReference>
<dbReference type="Bgee" id="ENSMFAG00000041830">
    <property type="expression patterns" value="Expressed in lymph node and 13 other cell types or tissues"/>
</dbReference>
<organism evidence="3 4">
    <name type="scientific">Macaca fascicularis</name>
    <name type="common">Crab-eating macaque</name>
    <name type="synonym">Cynomolgus monkey</name>
    <dbReference type="NCBI Taxonomy" id="9541"/>
    <lineage>
        <taxon>Eukaryota</taxon>
        <taxon>Metazoa</taxon>
        <taxon>Chordata</taxon>
        <taxon>Craniata</taxon>
        <taxon>Vertebrata</taxon>
        <taxon>Euteleostomi</taxon>
        <taxon>Mammalia</taxon>
        <taxon>Eutheria</taxon>
        <taxon>Euarchontoglires</taxon>
        <taxon>Primates</taxon>
        <taxon>Haplorrhini</taxon>
        <taxon>Catarrhini</taxon>
        <taxon>Cercopithecidae</taxon>
        <taxon>Cercopithecinae</taxon>
        <taxon>Macaca</taxon>
    </lineage>
</organism>
<feature type="compositionally biased region" description="Low complexity" evidence="1">
    <location>
        <begin position="1204"/>
        <end position="1213"/>
    </location>
</feature>
<dbReference type="GO" id="GO:0001650">
    <property type="term" value="C:fibrillar center"/>
    <property type="evidence" value="ECO:0007669"/>
    <property type="project" value="Ensembl"/>
</dbReference>
<dbReference type="GO" id="GO:0097110">
    <property type="term" value="F:scaffold protein binding"/>
    <property type="evidence" value="ECO:0007669"/>
    <property type="project" value="Ensembl"/>
</dbReference>
<feature type="domain" description="Treacle protein" evidence="2">
    <location>
        <begin position="960"/>
        <end position="1024"/>
    </location>
</feature>
<dbReference type="GO" id="GO:0030674">
    <property type="term" value="F:protein-macromolecule adaptor activity"/>
    <property type="evidence" value="ECO:0007669"/>
    <property type="project" value="Ensembl"/>
</dbReference>
<dbReference type="PANTHER" id="PTHR20787">
    <property type="entry name" value="TREACLE"/>
    <property type="match status" value="1"/>
</dbReference>
<feature type="compositionally biased region" description="Low complexity" evidence="1">
    <location>
        <begin position="653"/>
        <end position="671"/>
    </location>
</feature>
<feature type="compositionally biased region" description="Basic and acidic residues" evidence="1">
    <location>
        <begin position="121"/>
        <end position="133"/>
    </location>
</feature>
<dbReference type="GO" id="GO:0006417">
    <property type="term" value="P:regulation of translation"/>
    <property type="evidence" value="ECO:0007669"/>
    <property type="project" value="Ensembl"/>
</dbReference>
<feature type="compositionally biased region" description="Acidic residues" evidence="1">
    <location>
        <begin position="87"/>
        <end position="96"/>
    </location>
</feature>
<feature type="compositionally biased region" description="Polar residues" evidence="1">
    <location>
        <begin position="503"/>
        <end position="513"/>
    </location>
</feature>
<dbReference type="InterPro" id="IPR006594">
    <property type="entry name" value="LisH"/>
</dbReference>
<feature type="domain" description="Treacle protein" evidence="2">
    <location>
        <begin position="499"/>
        <end position="906"/>
    </location>
</feature>
<dbReference type="InterPro" id="IPR017859">
    <property type="entry name" value="Treacle"/>
</dbReference>
<feature type="compositionally biased region" description="Acidic residues" evidence="1">
    <location>
        <begin position="268"/>
        <end position="283"/>
    </location>
</feature>
<evidence type="ECO:0000313" key="4">
    <source>
        <dbReference type="Proteomes" id="UP000233100"/>
    </source>
</evidence>
<feature type="compositionally biased region" description="Low complexity" evidence="1">
    <location>
        <begin position="979"/>
        <end position="999"/>
    </location>
</feature>
<feature type="compositionally biased region" description="Low complexity" evidence="1">
    <location>
        <begin position="197"/>
        <end position="207"/>
    </location>
</feature>
<dbReference type="GO" id="GO:0046982">
    <property type="term" value="F:protein heterodimerization activity"/>
    <property type="evidence" value="ECO:0007669"/>
    <property type="project" value="Ensembl"/>
</dbReference>
<feature type="compositionally biased region" description="Polar residues" evidence="1">
    <location>
        <begin position="1428"/>
        <end position="1450"/>
    </location>
</feature>
<dbReference type="PANTHER" id="PTHR20787:SF10">
    <property type="entry name" value="TREACLE PROTEIN"/>
    <property type="match status" value="1"/>
</dbReference>
<dbReference type="InterPro" id="IPR003993">
    <property type="entry name" value="Treacle_dom"/>
</dbReference>
<dbReference type="Pfam" id="PF03546">
    <property type="entry name" value="Treacle"/>
    <property type="match status" value="4"/>
</dbReference>
<dbReference type="GO" id="GO:0005829">
    <property type="term" value="C:cytosol"/>
    <property type="evidence" value="ECO:0007669"/>
    <property type="project" value="Ensembl"/>
</dbReference>
<feature type="domain" description="Treacle protein" evidence="2">
    <location>
        <begin position="251"/>
        <end position="360"/>
    </location>
</feature>
<dbReference type="GO" id="GO:0042790">
    <property type="term" value="P:nucleolar large rRNA transcription by RNA polymerase I"/>
    <property type="evidence" value="ECO:0007669"/>
    <property type="project" value="TreeGrafter"/>
</dbReference>
<evidence type="ECO:0000313" key="3">
    <source>
        <dbReference type="Ensembl" id="ENSMFAP00000058613.1"/>
    </source>
</evidence>
<feature type="compositionally biased region" description="Acidic residues" evidence="1">
    <location>
        <begin position="337"/>
        <end position="353"/>
    </location>
</feature>